<keyword evidence="12" id="KW-0282">Flagellum</keyword>
<evidence type="ECO:0000256" key="3">
    <source>
        <dbReference type="ARBA" id="ARBA00008281"/>
    </source>
</evidence>
<evidence type="ECO:0000256" key="5">
    <source>
        <dbReference type="ARBA" id="ARBA00022500"/>
    </source>
</evidence>
<protein>
    <recommendedName>
        <fullName evidence="10">Flagellar protein FliL</fullName>
    </recommendedName>
</protein>
<dbReference type="PANTHER" id="PTHR35091:SF2">
    <property type="entry name" value="FLAGELLAR PROTEIN FLIL"/>
    <property type="match status" value="1"/>
</dbReference>
<evidence type="ECO:0000256" key="6">
    <source>
        <dbReference type="ARBA" id="ARBA00022692"/>
    </source>
</evidence>
<keyword evidence="8" id="KW-1133">Transmembrane helix</keyword>
<proteinExistence type="inferred from homology"/>
<keyword evidence="9 10" id="KW-0472">Membrane</keyword>
<evidence type="ECO:0000256" key="8">
    <source>
        <dbReference type="ARBA" id="ARBA00022989"/>
    </source>
</evidence>
<keyword evidence="12" id="KW-0969">Cilium</keyword>
<dbReference type="Pfam" id="PF03748">
    <property type="entry name" value="FliL"/>
    <property type="match status" value="1"/>
</dbReference>
<evidence type="ECO:0000256" key="4">
    <source>
        <dbReference type="ARBA" id="ARBA00022475"/>
    </source>
</evidence>
<dbReference type="EMBL" id="JAXOJX010000131">
    <property type="protein sequence ID" value="MDZ5461631.1"/>
    <property type="molecule type" value="Genomic_DNA"/>
</dbReference>
<dbReference type="Proteomes" id="UP001293718">
    <property type="component" value="Unassembled WGS sequence"/>
</dbReference>
<keyword evidence="7 10" id="KW-0283">Flagellar rotation</keyword>
<evidence type="ECO:0000256" key="10">
    <source>
        <dbReference type="RuleBase" id="RU364125"/>
    </source>
</evidence>
<sequence>MSAAVAALGASLKKGRIKIILIAVVVLLLLGGGVAYVATKSAHAEDDDEVEVHDAHPAKAVQPGTFDPKTAPTFIPMDAFTVNLADRDTDRFAQVGVTLEVEDAKVLEQVKAYMPAIRNNILMLLSSKTAEAVRDEAGKRRLAAEIRAQALRPLGYDVAAEDLMDEGQAPAASNAARPRKQRKSTPTALPIKSVHFSNFIVQ</sequence>
<keyword evidence="6" id="KW-0812">Transmembrane</keyword>
<keyword evidence="10" id="KW-0997">Cell inner membrane</keyword>
<evidence type="ECO:0000256" key="11">
    <source>
        <dbReference type="SAM" id="MobiDB-lite"/>
    </source>
</evidence>
<comment type="caution">
    <text evidence="12">The sequence shown here is derived from an EMBL/GenBank/DDBJ whole genome shotgun (WGS) entry which is preliminary data.</text>
</comment>
<comment type="function">
    <text evidence="1 10">Controls the rotational direction of flagella during chemotaxis.</text>
</comment>
<keyword evidence="13" id="KW-1185">Reference proteome</keyword>
<comment type="similarity">
    <text evidence="3 10">Belongs to the FliL family.</text>
</comment>
<keyword evidence="12" id="KW-0966">Cell projection</keyword>
<accession>A0ABU5IRW0</accession>
<name>A0ABU5IRW0_9BURK</name>
<comment type="subcellular location">
    <subcellularLocation>
        <location evidence="10">Cell inner membrane</location>
    </subcellularLocation>
    <subcellularLocation>
        <location evidence="2">Cell membrane</location>
        <topology evidence="2">Single-pass membrane protein</topology>
    </subcellularLocation>
</comment>
<evidence type="ECO:0000313" key="13">
    <source>
        <dbReference type="Proteomes" id="UP001293718"/>
    </source>
</evidence>
<organism evidence="12 13">
    <name type="scientific">Azohydromonas lata</name>
    <dbReference type="NCBI Taxonomy" id="45677"/>
    <lineage>
        <taxon>Bacteria</taxon>
        <taxon>Pseudomonadati</taxon>
        <taxon>Pseudomonadota</taxon>
        <taxon>Betaproteobacteria</taxon>
        <taxon>Burkholderiales</taxon>
        <taxon>Sphaerotilaceae</taxon>
        <taxon>Azohydromonas</taxon>
    </lineage>
</organism>
<evidence type="ECO:0000256" key="2">
    <source>
        <dbReference type="ARBA" id="ARBA00004162"/>
    </source>
</evidence>
<keyword evidence="4" id="KW-1003">Cell membrane</keyword>
<feature type="region of interest" description="Disordered" evidence="11">
    <location>
        <begin position="169"/>
        <end position="188"/>
    </location>
</feature>
<dbReference type="PANTHER" id="PTHR35091">
    <property type="entry name" value="FLAGELLAR PROTEIN FLIL"/>
    <property type="match status" value="1"/>
</dbReference>
<evidence type="ECO:0000256" key="1">
    <source>
        <dbReference type="ARBA" id="ARBA00002254"/>
    </source>
</evidence>
<keyword evidence="5 10" id="KW-0145">Chemotaxis</keyword>
<reference evidence="12 13" key="1">
    <citation type="submission" date="2023-11" db="EMBL/GenBank/DDBJ databases">
        <title>Draft genome of Azohydromonas lata strain H1 (DSM1123), a polyhydroxyalkanoate producer.</title>
        <authorList>
            <person name="Traversa D."/>
            <person name="D'Addabbo P."/>
            <person name="Pazzani C."/>
            <person name="Manzari C."/>
            <person name="Chiara M."/>
            <person name="Scrascia M."/>
        </authorList>
    </citation>
    <scope>NUCLEOTIDE SEQUENCE [LARGE SCALE GENOMIC DNA]</scope>
    <source>
        <strain evidence="12 13">H1</strain>
    </source>
</reference>
<dbReference type="RefSeq" id="WP_322468741.1">
    <property type="nucleotide sequence ID" value="NZ_JAXOJX010000131.1"/>
</dbReference>
<gene>
    <name evidence="12" type="ORF">SM757_34165</name>
</gene>
<evidence type="ECO:0000256" key="9">
    <source>
        <dbReference type="ARBA" id="ARBA00023136"/>
    </source>
</evidence>
<evidence type="ECO:0000313" key="12">
    <source>
        <dbReference type="EMBL" id="MDZ5461631.1"/>
    </source>
</evidence>
<dbReference type="InterPro" id="IPR005503">
    <property type="entry name" value="FliL"/>
</dbReference>
<evidence type="ECO:0000256" key="7">
    <source>
        <dbReference type="ARBA" id="ARBA00022779"/>
    </source>
</evidence>